<dbReference type="Gene3D" id="1.10.443.10">
    <property type="entry name" value="Intergrase catalytic core"/>
    <property type="match status" value="1"/>
</dbReference>
<dbReference type="InterPro" id="IPR021893">
    <property type="entry name" value="ZMYM2-like_C"/>
</dbReference>
<dbReference type="Proteomes" id="UP000507470">
    <property type="component" value="Unassembled WGS sequence"/>
</dbReference>
<name>A0A6J8CHQ3_MYTCO</name>
<keyword evidence="3" id="KW-0832">Ubl conjugation</keyword>
<protein>
    <submittedName>
        <fullName evidence="7">KCTD1_15</fullName>
    </submittedName>
</protein>
<sequence>MAGVDTGSSQNVQKPRFASVNDEKCQQILREKDSMNIQKATKRSVKLFTNYLEEKDMPPDIENYPVKELDSVLKFYAEARNKNGELYKTTTLKNTRYGINRFLTEKRDIDILKDPDFMKSNKMFKAMSVQLKRDGLGGIEHYPPIDEDHIKTIYSSLTQMDPVSLQHKVFVDLMLYFGRRGRENLRDLKVKDFEFSKQGGGDKEHRYIRIQRDELTKNHKEDTNTAVGKMYEVKDDVKCPVRSFIKYTTHLNKNCEYFFQRPKTTINDDSVWYDASPLGHNTLGGMMSAICEKACLVKRYTNHSLRATTVHVLDEADFAGRHIMSVTGHKSENSLKTYTGFTSDRALHNMSNVISEVLRTDATSTTSCEKPTAVPDRNEEDMVQIENDTDIIDFMLLSDSQMDNFAKILLVLNLHIDRWLL</sequence>
<keyword evidence="4" id="KW-0233">DNA recombination</keyword>
<reference evidence="7 8" key="1">
    <citation type="submission" date="2020-06" db="EMBL/GenBank/DDBJ databases">
        <authorList>
            <person name="Li R."/>
            <person name="Bekaert M."/>
        </authorList>
    </citation>
    <scope>NUCLEOTIDE SEQUENCE [LARGE SCALE GENOMIC DNA]</scope>
    <source>
        <strain evidence="8">wild</strain>
    </source>
</reference>
<feature type="region of interest" description="Disordered" evidence="5">
    <location>
        <begin position="1"/>
        <end position="20"/>
    </location>
</feature>
<dbReference type="GO" id="GO:0003677">
    <property type="term" value="F:DNA binding"/>
    <property type="evidence" value="ECO:0007669"/>
    <property type="project" value="InterPro"/>
</dbReference>
<gene>
    <name evidence="7" type="ORF">MCOR_30622</name>
</gene>
<dbReference type="OrthoDB" id="6109275at2759"/>
<dbReference type="InterPro" id="IPR052787">
    <property type="entry name" value="MAVS"/>
</dbReference>
<evidence type="ECO:0000256" key="5">
    <source>
        <dbReference type="SAM" id="MobiDB-lite"/>
    </source>
</evidence>
<dbReference type="EMBL" id="CACVKT020005600">
    <property type="protein sequence ID" value="CAC5396013.1"/>
    <property type="molecule type" value="Genomic_DNA"/>
</dbReference>
<dbReference type="Pfam" id="PF12012">
    <property type="entry name" value="DUF3504"/>
    <property type="match status" value="1"/>
</dbReference>
<accession>A0A6J8CHQ3</accession>
<dbReference type="AlphaFoldDB" id="A0A6J8CHQ3"/>
<keyword evidence="1" id="KW-1017">Isopeptide bond</keyword>
<dbReference type="InterPro" id="IPR011010">
    <property type="entry name" value="DNA_brk_join_enz"/>
</dbReference>
<evidence type="ECO:0000256" key="2">
    <source>
        <dbReference type="ARBA" id="ARBA00022553"/>
    </source>
</evidence>
<evidence type="ECO:0000256" key="4">
    <source>
        <dbReference type="ARBA" id="ARBA00023172"/>
    </source>
</evidence>
<dbReference type="PANTHER" id="PTHR21446">
    <property type="entry name" value="DUF3504 DOMAIN-CONTAINING PROTEIN"/>
    <property type="match status" value="1"/>
</dbReference>
<dbReference type="GO" id="GO:0006310">
    <property type="term" value="P:DNA recombination"/>
    <property type="evidence" value="ECO:0007669"/>
    <property type="project" value="UniProtKB-KW"/>
</dbReference>
<dbReference type="PANTHER" id="PTHR21446:SF12">
    <property type="entry name" value="POTASSIUM CHANNEL TETRAMERIZATION DOMAIN CONTAINING 1"/>
    <property type="match status" value="1"/>
</dbReference>
<organism evidence="7 8">
    <name type="scientific">Mytilus coruscus</name>
    <name type="common">Sea mussel</name>
    <dbReference type="NCBI Taxonomy" id="42192"/>
    <lineage>
        <taxon>Eukaryota</taxon>
        <taxon>Metazoa</taxon>
        <taxon>Spiralia</taxon>
        <taxon>Lophotrochozoa</taxon>
        <taxon>Mollusca</taxon>
        <taxon>Bivalvia</taxon>
        <taxon>Autobranchia</taxon>
        <taxon>Pteriomorphia</taxon>
        <taxon>Mytilida</taxon>
        <taxon>Mytiloidea</taxon>
        <taxon>Mytilidae</taxon>
        <taxon>Mytilinae</taxon>
        <taxon>Mytilus</taxon>
    </lineage>
</organism>
<keyword evidence="8" id="KW-1185">Reference proteome</keyword>
<dbReference type="GO" id="GO:0015074">
    <property type="term" value="P:DNA integration"/>
    <property type="evidence" value="ECO:0007669"/>
    <property type="project" value="InterPro"/>
</dbReference>
<evidence type="ECO:0000256" key="3">
    <source>
        <dbReference type="ARBA" id="ARBA00022843"/>
    </source>
</evidence>
<proteinExistence type="predicted"/>
<dbReference type="InterPro" id="IPR002104">
    <property type="entry name" value="Integrase_catalytic"/>
</dbReference>
<feature type="domain" description="Tyr recombinase" evidence="6">
    <location>
        <begin position="140"/>
        <end position="352"/>
    </location>
</feature>
<evidence type="ECO:0000259" key="6">
    <source>
        <dbReference type="PROSITE" id="PS51898"/>
    </source>
</evidence>
<feature type="compositionally biased region" description="Polar residues" evidence="5">
    <location>
        <begin position="1"/>
        <end position="13"/>
    </location>
</feature>
<evidence type="ECO:0000313" key="8">
    <source>
        <dbReference type="Proteomes" id="UP000507470"/>
    </source>
</evidence>
<keyword evidence="2" id="KW-0597">Phosphoprotein</keyword>
<evidence type="ECO:0000256" key="1">
    <source>
        <dbReference type="ARBA" id="ARBA00022499"/>
    </source>
</evidence>
<evidence type="ECO:0000313" key="7">
    <source>
        <dbReference type="EMBL" id="CAC5396013.1"/>
    </source>
</evidence>
<dbReference type="PROSITE" id="PS51898">
    <property type="entry name" value="TYR_RECOMBINASE"/>
    <property type="match status" value="1"/>
</dbReference>
<dbReference type="SUPFAM" id="SSF56349">
    <property type="entry name" value="DNA breaking-rejoining enzymes"/>
    <property type="match status" value="1"/>
</dbReference>
<dbReference type="InterPro" id="IPR013762">
    <property type="entry name" value="Integrase-like_cat_sf"/>
</dbReference>